<dbReference type="RefSeq" id="WP_350241707.1">
    <property type="nucleotide sequence ID" value="NZ_JBEJUE010000068.1"/>
</dbReference>
<reference evidence="1 2" key="1">
    <citation type="submission" date="2024-01" db="EMBL/GenBank/DDBJ databases">
        <title>Metagenomic exploration of the rhizosphere soil microbial community and their significance in facilitating the development of wild simulated ginseng.</title>
        <authorList>
            <person name="Huang J."/>
        </authorList>
    </citation>
    <scope>NUCLEOTIDE SEQUENCE [LARGE SCALE GENOMIC DNA]</scope>
    <source>
        <strain evidence="1 2">WY141</strain>
    </source>
</reference>
<keyword evidence="2" id="KW-1185">Reference proteome</keyword>
<protein>
    <submittedName>
        <fullName evidence="1">Uncharacterized protein</fullName>
    </submittedName>
</protein>
<evidence type="ECO:0000313" key="1">
    <source>
        <dbReference type="EMBL" id="MER0429673.1"/>
    </source>
</evidence>
<evidence type="ECO:0000313" key="2">
    <source>
        <dbReference type="Proteomes" id="UP001456562"/>
    </source>
</evidence>
<comment type="caution">
    <text evidence="1">The sequence shown here is derived from an EMBL/GenBank/DDBJ whole genome shotgun (WGS) entry which is preliminary data.</text>
</comment>
<sequence>MKSSSLPGQLGRSRTVLLDSLRCGIPAAKLLDAERLALVTS</sequence>
<dbReference type="EMBL" id="JBEJUE010000068">
    <property type="protein sequence ID" value="MER0429673.1"/>
    <property type="molecule type" value="Genomic_DNA"/>
</dbReference>
<gene>
    <name evidence="1" type="ORF">ABR748_36645</name>
</gene>
<name>A0ABV1QEW3_STRMI</name>
<proteinExistence type="predicted"/>
<dbReference type="Proteomes" id="UP001456562">
    <property type="component" value="Unassembled WGS sequence"/>
</dbReference>
<organism evidence="1 2">
    <name type="scientific">Streptomyces microflavus</name>
    <name type="common">Streptomyces lipmanii</name>
    <dbReference type="NCBI Taxonomy" id="1919"/>
    <lineage>
        <taxon>Bacteria</taxon>
        <taxon>Bacillati</taxon>
        <taxon>Actinomycetota</taxon>
        <taxon>Actinomycetes</taxon>
        <taxon>Kitasatosporales</taxon>
        <taxon>Streptomycetaceae</taxon>
        <taxon>Streptomyces</taxon>
    </lineage>
</organism>
<accession>A0ABV1QEW3</accession>